<organism evidence="5 6">
    <name type="scientific">Mugilogobius chulae</name>
    <name type="common">yellowstripe goby</name>
    <dbReference type="NCBI Taxonomy" id="88201"/>
    <lineage>
        <taxon>Eukaryota</taxon>
        <taxon>Metazoa</taxon>
        <taxon>Chordata</taxon>
        <taxon>Craniata</taxon>
        <taxon>Vertebrata</taxon>
        <taxon>Euteleostomi</taxon>
        <taxon>Actinopterygii</taxon>
        <taxon>Neopterygii</taxon>
        <taxon>Teleostei</taxon>
        <taxon>Neoteleostei</taxon>
        <taxon>Acanthomorphata</taxon>
        <taxon>Gobiaria</taxon>
        <taxon>Gobiiformes</taxon>
        <taxon>Gobioidei</taxon>
        <taxon>Gobiidae</taxon>
        <taxon>Gobionellinae</taxon>
        <taxon>Mugilogobius</taxon>
    </lineage>
</organism>
<feature type="compositionally biased region" description="Low complexity" evidence="3">
    <location>
        <begin position="202"/>
        <end position="215"/>
    </location>
</feature>
<evidence type="ECO:0000256" key="2">
    <source>
        <dbReference type="ARBA" id="ARBA00022553"/>
    </source>
</evidence>
<protein>
    <recommendedName>
        <fullName evidence="4">Spermatogenesis-associated protein 6 N-terminal domain-containing protein</fullName>
    </recommendedName>
</protein>
<evidence type="ECO:0000313" key="5">
    <source>
        <dbReference type="EMBL" id="KAK7910245.1"/>
    </source>
</evidence>
<evidence type="ECO:0000313" key="6">
    <source>
        <dbReference type="Proteomes" id="UP001460270"/>
    </source>
</evidence>
<evidence type="ECO:0000259" key="4">
    <source>
        <dbReference type="Pfam" id="PF14909"/>
    </source>
</evidence>
<gene>
    <name evidence="5" type="ORF">WMY93_014929</name>
</gene>
<dbReference type="GO" id="GO:0032027">
    <property type="term" value="F:myosin light chain binding"/>
    <property type="evidence" value="ECO:0007669"/>
    <property type="project" value="InterPro"/>
</dbReference>
<accession>A0AAW0P062</accession>
<sequence>MSRKALKALVEINIRAVSCPGVRLMPCEDIYLSVRFMGQFRQSQCLPAVFPLLFLEKMTFEKIFRYAVDPGDIAVMLEYETVRIELVQLIPPIGNTLAYYANDARRFLFPEPKLVPPSSGTDQEVLMTRAQHFPGICPRLEFSTTTTIFECSAYEDIIDYPNVPMRPLTKRHRPGSSRPRTSSPQRKSSSASRRRSARGERTQSSSRPRSMSPLRARNHLSPDTERQNPASPEPELFTRPGARSASPRLTSSLTSPTLSRPPSTVRFASPEPRQSLSNVDDDLEDLQDSLQSTDLSPLQVQERVRGLLTTPKAVRRLTFGVTNAEVDDILARKSISPGPPI</sequence>
<dbReference type="AlphaFoldDB" id="A0AAW0P062"/>
<dbReference type="InterPro" id="IPR032732">
    <property type="entry name" value="SPATA6_N"/>
</dbReference>
<dbReference type="Proteomes" id="UP001460270">
    <property type="component" value="Unassembled WGS sequence"/>
</dbReference>
<evidence type="ECO:0000256" key="3">
    <source>
        <dbReference type="SAM" id="MobiDB-lite"/>
    </source>
</evidence>
<evidence type="ECO:0000256" key="1">
    <source>
        <dbReference type="ARBA" id="ARBA00006215"/>
    </source>
</evidence>
<dbReference type="Pfam" id="PF14909">
    <property type="entry name" value="SPATA6"/>
    <property type="match status" value="1"/>
</dbReference>
<dbReference type="GO" id="GO:0007283">
    <property type="term" value="P:spermatogenesis"/>
    <property type="evidence" value="ECO:0007669"/>
    <property type="project" value="InterPro"/>
</dbReference>
<comment type="similarity">
    <text evidence="1">Belongs to the SPATA6 family.</text>
</comment>
<name>A0AAW0P062_9GOBI</name>
<feature type="compositionally biased region" description="Low complexity" evidence="3">
    <location>
        <begin position="242"/>
        <end position="264"/>
    </location>
</feature>
<dbReference type="EMBL" id="JBBPFD010000010">
    <property type="protein sequence ID" value="KAK7910245.1"/>
    <property type="molecule type" value="Genomic_DNA"/>
</dbReference>
<dbReference type="PANTHER" id="PTHR16435:SF5">
    <property type="entry name" value="SPERMATOGENESIS ASSOCIATED 6-LIKE PROTEIN"/>
    <property type="match status" value="1"/>
</dbReference>
<dbReference type="PANTHER" id="PTHR16435">
    <property type="entry name" value="SPERMATOGENESIS-ASSOCIATED PROTEIN 6 SPATA6"/>
    <property type="match status" value="1"/>
</dbReference>
<keyword evidence="2" id="KW-0597">Phosphoprotein</keyword>
<feature type="domain" description="Spermatogenesis-associated protein 6 N-terminal" evidence="4">
    <location>
        <begin position="10"/>
        <end position="148"/>
    </location>
</feature>
<dbReference type="InterPro" id="IPR042769">
    <property type="entry name" value="SPATA6_fam"/>
</dbReference>
<keyword evidence="6" id="KW-1185">Reference proteome</keyword>
<reference evidence="6" key="1">
    <citation type="submission" date="2024-04" db="EMBL/GenBank/DDBJ databases">
        <title>Salinicola lusitanus LLJ914,a marine bacterium isolated from the Okinawa Trough.</title>
        <authorList>
            <person name="Li J."/>
        </authorList>
    </citation>
    <scope>NUCLEOTIDE SEQUENCE [LARGE SCALE GENOMIC DNA]</scope>
</reference>
<feature type="region of interest" description="Disordered" evidence="3">
    <location>
        <begin position="163"/>
        <end position="279"/>
    </location>
</feature>
<comment type="caution">
    <text evidence="5">The sequence shown here is derived from an EMBL/GenBank/DDBJ whole genome shotgun (WGS) entry which is preliminary data.</text>
</comment>
<dbReference type="GO" id="GO:0120212">
    <property type="term" value="C:sperm head-tail coupling apparatus"/>
    <property type="evidence" value="ECO:0007669"/>
    <property type="project" value="InterPro"/>
</dbReference>
<proteinExistence type="inferred from homology"/>
<feature type="compositionally biased region" description="Low complexity" evidence="3">
    <location>
        <begin position="176"/>
        <end position="191"/>
    </location>
</feature>